<dbReference type="RefSeq" id="WP_095134457.1">
    <property type="nucleotide sequence ID" value="NZ_NIBG01000014.1"/>
</dbReference>
<dbReference type="Proteomes" id="UP000216024">
    <property type="component" value="Unassembled WGS sequence"/>
</dbReference>
<dbReference type="SUPFAM" id="SSF55331">
    <property type="entry name" value="Tautomerase/MIF"/>
    <property type="match status" value="1"/>
</dbReference>
<dbReference type="InterPro" id="IPR015017">
    <property type="entry name" value="DUF1904"/>
</dbReference>
<dbReference type="Pfam" id="PF08921">
    <property type="entry name" value="DUF1904"/>
    <property type="match status" value="1"/>
</dbReference>
<gene>
    <name evidence="1" type="ORF">CCE28_14510</name>
</gene>
<organism evidence="1 2">
    <name type="scientific">Anaeromicrobium sediminis</name>
    <dbReference type="NCBI Taxonomy" id="1478221"/>
    <lineage>
        <taxon>Bacteria</taxon>
        <taxon>Bacillati</taxon>
        <taxon>Bacillota</taxon>
        <taxon>Clostridia</taxon>
        <taxon>Peptostreptococcales</taxon>
        <taxon>Thermotaleaceae</taxon>
        <taxon>Anaeromicrobium</taxon>
    </lineage>
</organism>
<dbReference type="OrthoDB" id="5587545at2"/>
<comment type="caution">
    <text evidence="1">The sequence shown here is derived from an EMBL/GenBank/DDBJ whole genome shotgun (WGS) entry which is preliminary data.</text>
</comment>
<accession>A0A267MI19</accession>
<sequence length="108" mass="12909">MPHIRVRGMEKENIKEISKELIDDLEKIIECPRDYFTLECINTTFIVDGEEDSAYPFIDVLWFERGEEVRTKVAKAITERVNKFDYEDVCVMFTNLDKELYYENGEHF</sequence>
<dbReference type="Gene3D" id="3.30.429.10">
    <property type="entry name" value="Macrophage Migration Inhibitory Factor"/>
    <property type="match status" value="1"/>
</dbReference>
<name>A0A267MI19_9FIRM</name>
<evidence type="ECO:0000313" key="2">
    <source>
        <dbReference type="Proteomes" id="UP000216024"/>
    </source>
</evidence>
<keyword evidence="2" id="KW-1185">Reference proteome</keyword>
<evidence type="ECO:0000313" key="1">
    <source>
        <dbReference type="EMBL" id="PAB58515.1"/>
    </source>
</evidence>
<dbReference type="AlphaFoldDB" id="A0A267MI19"/>
<protein>
    <recommendedName>
        <fullName evidence="3">DUF1904 domain-containing protein</fullName>
    </recommendedName>
</protein>
<proteinExistence type="predicted"/>
<dbReference type="EMBL" id="NIBG01000014">
    <property type="protein sequence ID" value="PAB58515.1"/>
    <property type="molecule type" value="Genomic_DNA"/>
</dbReference>
<reference evidence="1 2" key="1">
    <citation type="submission" date="2017-06" db="EMBL/GenBank/DDBJ databases">
        <title>Draft genome sequence of anaerobic fermentative bacterium Anaeromicrobium sediminis DY2726D isolated from West Pacific Ocean sediments.</title>
        <authorList>
            <person name="Zeng X."/>
        </authorList>
    </citation>
    <scope>NUCLEOTIDE SEQUENCE [LARGE SCALE GENOMIC DNA]</scope>
    <source>
        <strain evidence="1 2">DY2726D</strain>
    </source>
</reference>
<evidence type="ECO:0008006" key="3">
    <source>
        <dbReference type="Google" id="ProtNLM"/>
    </source>
</evidence>
<dbReference type="InterPro" id="IPR014347">
    <property type="entry name" value="Tautomerase/MIF_sf"/>
</dbReference>